<accession>A0A9P5TNC6</accession>
<dbReference type="EMBL" id="JADNYJ010000046">
    <property type="protein sequence ID" value="KAF8900684.1"/>
    <property type="molecule type" value="Genomic_DNA"/>
</dbReference>
<comment type="caution">
    <text evidence="1">The sequence shown here is derived from an EMBL/GenBank/DDBJ whole genome shotgun (WGS) entry which is preliminary data.</text>
</comment>
<sequence length="56" mass="6775">MTKTYISRSYREVSVNFQPFLLFRRNQKTRKYTRTLISNCCVNNNKLREAVVRTTK</sequence>
<proteinExistence type="predicted"/>
<keyword evidence="2" id="KW-1185">Reference proteome</keyword>
<reference evidence="1" key="1">
    <citation type="submission" date="2020-11" db="EMBL/GenBank/DDBJ databases">
        <authorList>
            <consortium name="DOE Joint Genome Institute"/>
            <person name="Ahrendt S."/>
            <person name="Riley R."/>
            <person name="Andreopoulos W."/>
            <person name="LaButti K."/>
            <person name="Pangilinan J."/>
            <person name="Ruiz-duenas F.J."/>
            <person name="Barrasa J.M."/>
            <person name="Sanchez-Garcia M."/>
            <person name="Camarero S."/>
            <person name="Miyauchi S."/>
            <person name="Serrano A."/>
            <person name="Linde D."/>
            <person name="Babiker R."/>
            <person name="Drula E."/>
            <person name="Ayuso-Fernandez I."/>
            <person name="Pacheco R."/>
            <person name="Padilla G."/>
            <person name="Ferreira P."/>
            <person name="Barriuso J."/>
            <person name="Kellner H."/>
            <person name="Castanera R."/>
            <person name="Alfaro M."/>
            <person name="Ramirez L."/>
            <person name="Pisabarro A.G."/>
            <person name="Kuo A."/>
            <person name="Tritt A."/>
            <person name="Lipzen A."/>
            <person name="He G."/>
            <person name="Yan M."/>
            <person name="Ng V."/>
            <person name="Cullen D."/>
            <person name="Martin F."/>
            <person name="Rosso M.-N."/>
            <person name="Henrissat B."/>
            <person name="Hibbett D."/>
            <person name="Martinez A.T."/>
            <person name="Grigoriev I.V."/>
        </authorList>
    </citation>
    <scope>NUCLEOTIDE SEQUENCE</scope>
    <source>
        <strain evidence="1">AH 44721</strain>
    </source>
</reference>
<evidence type="ECO:0000313" key="2">
    <source>
        <dbReference type="Proteomes" id="UP000724874"/>
    </source>
</evidence>
<evidence type="ECO:0000313" key="1">
    <source>
        <dbReference type="EMBL" id="KAF8900684.1"/>
    </source>
</evidence>
<gene>
    <name evidence="1" type="ORF">CPB84DRAFT_1778679</name>
</gene>
<name>A0A9P5TNC6_GYMJU</name>
<dbReference type="Proteomes" id="UP000724874">
    <property type="component" value="Unassembled WGS sequence"/>
</dbReference>
<protein>
    <submittedName>
        <fullName evidence="1">Uncharacterized protein</fullName>
    </submittedName>
</protein>
<dbReference type="AlphaFoldDB" id="A0A9P5TNC6"/>
<organism evidence="1 2">
    <name type="scientific">Gymnopilus junonius</name>
    <name type="common">Spectacular rustgill mushroom</name>
    <name type="synonym">Gymnopilus spectabilis subsp. junonius</name>
    <dbReference type="NCBI Taxonomy" id="109634"/>
    <lineage>
        <taxon>Eukaryota</taxon>
        <taxon>Fungi</taxon>
        <taxon>Dikarya</taxon>
        <taxon>Basidiomycota</taxon>
        <taxon>Agaricomycotina</taxon>
        <taxon>Agaricomycetes</taxon>
        <taxon>Agaricomycetidae</taxon>
        <taxon>Agaricales</taxon>
        <taxon>Agaricineae</taxon>
        <taxon>Hymenogastraceae</taxon>
        <taxon>Gymnopilus</taxon>
    </lineage>
</organism>